<proteinExistence type="evidence at transcript level"/>
<dbReference type="EMBL" id="GBBM01007659">
    <property type="protein sequence ID" value="JAC27759.1"/>
    <property type="molecule type" value="mRNA"/>
</dbReference>
<sequence>MSAIIRQLAILPWRSLHNFVETAPFLQTATCVQRLIRWTVTASSSKSGSRTHQHTTPPPICSCGRMSKVNLTKVCVCLSCVLISSVYTSMTSSLLFPPYKVRHKPSASWTHANDSAQQHQTQ</sequence>
<evidence type="ECO:0000256" key="1">
    <source>
        <dbReference type="SAM" id="Phobius"/>
    </source>
</evidence>
<evidence type="ECO:0000313" key="2">
    <source>
        <dbReference type="EMBL" id="JAC27759.1"/>
    </source>
</evidence>
<feature type="transmembrane region" description="Helical" evidence="1">
    <location>
        <begin position="74"/>
        <end position="96"/>
    </location>
</feature>
<keyword evidence="1" id="KW-1133">Transmembrane helix</keyword>
<keyword evidence="1" id="KW-0812">Transmembrane</keyword>
<accession>A0A023G1W7</accession>
<dbReference type="AlphaFoldDB" id="A0A023G1W7"/>
<name>A0A023G1W7_AMBTT</name>
<organism evidence="2">
    <name type="scientific">Amblyomma triste</name>
    <name type="common">Neotropical tick</name>
    <dbReference type="NCBI Taxonomy" id="251400"/>
    <lineage>
        <taxon>Eukaryota</taxon>
        <taxon>Metazoa</taxon>
        <taxon>Ecdysozoa</taxon>
        <taxon>Arthropoda</taxon>
        <taxon>Chelicerata</taxon>
        <taxon>Arachnida</taxon>
        <taxon>Acari</taxon>
        <taxon>Parasitiformes</taxon>
        <taxon>Ixodida</taxon>
        <taxon>Ixodoidea</taxon>
        <taxon>Ixodidae</taxon>
        <taxon>Amblyomminae</taxon>
        <taxon>Amblyomma</taxon>
    </lineage>
</organism>
<reference evidence="2" key="1">
    <citation type="submission" date="2014-03" db="EMBL/GenBank/DDBJ databases">
        <title>The sialotranscriptome of Amblyomma triste, Amblyomma parvum and Amblyomma cajennense ticks, uncovered by 454-based RNA-seq.</title>
        <authorList>
            <person name="Garcia G.R."/>
            <person name="Gardinassi L.G."/>
            <person name="Ribeiro J.M."/>
            <person name="Anatriello E."/>
            <person name="Ferreira B.R."/>
            <person name="Moreira H.N."/>
            <person name="Mafra C."/>
            <person name="Olegario M.M."/>
            <person name="Szabo P.J."/>
            <person name="Miranda-Santos I.K."/>
            <person name="Maruyama S.R."/>
        </authorList>
    </citation>
    <scope>NUCLEOTIDE SEQUENCE</scope>
    <source>
        <strain evidence="2">Mato Grasso do Sul</strain>
        <tissue evidence="2">Salivary glands</tissue>
    </source>
</reference>
<keyword evidence="1" id="KW-0472">Membrane</keyword>
<protein>
    <submittedName>
        <fullName evidence="2">Putative secreted protein</fullName>
    </submittedName>
</protein>